<dbReference type="GO" id="GO:0005886">
    <property type="term" value="C:plasma membrane"/>
    <property type="evidence" value="ECO:0007669"/>
    <property type="project" value="UniProtKB-SubCell"/>
</dbReference>
<evidence type="ECO:0000256" key="4">
    <source>
        <dbReference type="ARBA" id="ARBA00022989"/>
    </source>
</evidence>
<evidence type="ECO:0000256" key="3">
    <source>
        <dbReference type="ARBA" id="ARBA00022692"/>
    </source>
</evidence>
<evidence type="ECO:0000256" key="2">
    <source>
        <dbReference type="ARBA" id="ARBA00022475"/>
    </source>
</evidence>
<gene>
    <name evidence="8" type="ORF">FFL34_14645</name>
</gene>
<evidence type="ECO:0000256" key="5">
    <source>
        <dbReference type="ARBA" id="ARBA00023136"/>
    </source>
</evidence>
<evidence type="ECO:0000313" key="9">
    <source>
        <dbReference type="Proteomes" id="UP000306980"/>
    </source>
</evidence>
<dbReference type="InterPro" id="IPR051817">
    <property type="entry name" value="FDH_cytochrome_b556_subunit"/>
</dbReference>
<dbReference type="InterPro" id="IPR011577">
    <property type="entry name" value="Cyt_b561_bac/Ni-Hgenase"/>
</dbReference>
<dbReference type="GO" id="GO:0022904">
    <property type="term" value="P:respiratory electron transport chain"/>
    <property type="evidence" value="ECO:0007669"/>
    <property type="project" value="InterPro"/>
</dbReference>
<dbReference type="Gene3D" id="1.20.950.20">
    <property type="entry name" value="Transmembrane di-heme cytochromes, Chain C"/>
    <property type="match status" value="1"/>
</dbReference>
<reference evidence="8 9" key="1">
    <citation type="submission" date="2019-05" db="EMBL/GenBank/DDBJ databases">
        <title>Genomic analysis of Lentibacillus sp. NKC220-2.</title>
        <authorList>
            <person name="Oh Y.J."/>
        </authorList>
    </citation>
    <scope>NUCLEOTIDE SEQUENCE [LARGE SCALE GENOMIC DNA]</scope>
    <source>
        <strain evidence="8 9">NKC220-2</strain>
    </source>
</reference>
<evidence type="ECO:0000259" key="7">
    <source>
        <dbReference type="Pfam" id="PF01292"/>
    </source>
</evidence>
<dbReference type="GO" id="GO:0015944">
    <property type="term" value="P:formate oxidation"/>
    <property type="evidence" value="ECO:0007669"/>
    <property type="project" value="TreeGrafter"/>
</dbReference>
<evidence type="ECO:0000313" key="8">
    <source>
        <dbReference type="EMBL" id="TMN23187.1"/>
    </source>
</evidence>
<dbReference type="InterPro" id="IPR016174">
    <property type="entry name" value="Di-haem_cyt_TM"/>
</dbReference>
<feature type="transmembrane region" description="Helical" evidence="6">
    <location>
        <begin position="68"/>
        <end position="91"/>
    </location>
</feature>
<dbReference type="OrthoDB" id="1808646at2"/>
<sequence>MLMMKNSRIPRAMEAEKMSKQRKLVKRYRRSDMIMHWTVAVGFILALLTGYAVFFGGTSALLVNEAGYVIRLIHRIGGVVFVAAPVIYFIFSKKRFGFLRAFRWGKRDLGWLKSAPKHYFVGGGGMPPQQKYNSGQKMFYLFALVFGFLLVISGFILWFGWFSETTGLVMLFIHDVSAVLLTLFFFVHVYLVVFHPVERTSFNAMATGYMDKEYAEHHHELWYKEVEKQAGKGNDGDDQGSYKKNA</sequence>
<feature type="transmembrane region" description="Helical" evidence="6">
    <location>
        <begin position="139"/>
        <end position="162"/>
    </location>
</feature>
<keyword evidence="3 6" id="KW-0812">Transmembrane</keyword>
<evidence type="ECO:0000256" key="6">
    <source>
        <dbReference type="SAM" id="Phobius"/>
    </source>
</evidence>
<feature type="domain" description="Cytochrome b561 bacterial/Ni-hydrogenase" evidence="7">
    <location>
        <begin position="28"/>
        <end position="208"/>
    </location>
</feature>
<accession>A0A5S3QN74</accession>
<dbReference type="GO" id="GO:0009061">
    <property type="term" value="P:anaerobic respiration"/>
    <property type="evidence" value="ECO:0007669"/>
    <property type="project" value="TreeGrafter"/>
</dbReference>
<comment type="subcellular location">
    <subcellularLocation>
        <location evidence="1">Cell membrane</location>
        <topology evidence="1">Multi-pass membrane protein</topology>
    </subcellularLocation>
</comment>
<name>A0A5S3QN74_9BACI</name>
<dbReference type="GO" id="GO:0009055">
    <property type="term" value="F:electron transfer activity"/>
    <property type="evidence" value="ECO:0007669"/>
    <property type="project" value="InterPro"/>
</dbReference>
<dbReference type="AlphaFoldDB" id="A0A5S3QN74"/>
<organism evidence="8 9">
    <name type="scientific">Lentibacillus cibarius</name>
    <dbReference type="NCBI Taxonomy" id="2583219"/>
    <lineage>
        <taxon>Bacteria</taxon>
        <taxon>Bacillati</taxon>
        <taxon>Bacillota</taxon>
        <taxon>Bacilli</taxon>
        <taxon>Bacillales</taxon>
        <taxon>Bacillaceae</taxon>
        <taxon>Lentibacillus</taxon>
    </lineage>
</organism>
<keyword evidence="2" id="KW-1003">Cell membrane</keyword>
<proteinExistence type="predicted"/>
<dbReference type="EMBL" id="VCIA01000001">
    <property type="protein sequence ID" value="TMN23187.1"/>
    <property type="molecule type" value="Genomic_DNA"/>
</dbReference>
<protein>
    <recommendedName>
        <fullName evidence="7">Cytochrome b561 bacterial/Ni-hydrogenase domain-containing protein</fullName>
    </recommendedName>
</protein>
<dbReference type="Proteomes" id="UP000306980">
    <property type="component" value="Unassembled WGS sequence"/>
</dbReference>
<dbReference type="GO" id="GO:0009326">
    <property type="term" value="C:formate dehydrogenase complex"/>
    <property type="evidence" value="ECO:0007669"/>
    <property type="project" value="TreeGrafter"/>
</dbReference>
<dbReference type="GO" id="GO:0036397">
    <property type="term" value="F:formate dehydrogenase (quinone) activity"/>
    <property type="evidence" value="ECO:0007669"/>
    <property type="project" value="TreeGrafter"/>
</dbReference>
<dbReference type="PANTHER" id="PTHR30074:SF6">
    <property type="entry name" value="FORMATE DEHYDROGENASE GAMMA SUBUNIT"/>
    <property type="match status" value="1"/>
</dbReference>
<keyword evidence="4 6" id="KW-1133">Transmembrane helix</keyword>
<dbReference type="Pfam" id="PF01292">
    <property type="entry name" value="Ni_hydr_CYTB"/>
    <property type="match status" value="1"/>
</dbReference>
<dbReference type="SUPFAM" id="SSF81342">
    <property type="entry name" value="Transmembrane di-heme cytochromes"/>
    <property type="match status" value="1"/>
</dbReference>
<dbReference type="PANTHER" id="PTHR30074">
    <property type="entry name" value="FORMATE DEHYDROGENASE, NITRATE-INDUCIBLE, CYTOCHROME B556 FDN SUBUNIT"/>
    <property type="match status" value="1"/>
</dbReference>
<keyword evidence="5 6" id="KW-0472">Membrane</keyword>
<comment type="caution">
    <text evidence="8">The sequence shown here is derived from an EMBL/GenBank/DDBJ whole genome shotgun (WGS) entry which is preliminary data.</text>
</comment>
<feature type="transmembrane region" description="Helical" evidence="6">
    <location>
        <begin position="168"/>
        <end position="193"/>
    </location>
</feature>
<evidence type="ECO:0000256" key="1">
    <source>
        <dbReference type="ARBA" id="ARBA00004651"/>
    </source>
</evidence>